<dbReference type="PRINTS" id="PR00762">
    <property type="entry name" value="CLCHANNEL"/>
</dbReference>
<dbReference type="Proteomes" id="UP000247681">
    <property type="component" value="Unassembled WGS sequence"/>
</dbReference>
<feature type="transmembrane region" description="Helical" evidence="11">
    <location>
        <begin position="324"/>
        <end position="346"/>
    </location>
</feature>
<feature type="domain" description="CBS" evidence="12">
    <location>
        <begin position="535"/>
        <end position="590"/>
    </location>
</feature>
<dbReference type="InterPro" id="IPR001807">
    <property type="entry name" value="ClC"/>
</dbReference>
<dbReference type="SUPFAM" id="SSF81340">
    <property type="entry name" value="Clc chloride channel"/>
    <property type="match status" value="1"/>
</dbReference>
<feature type="transmembrane region" description="Helical" evidence="11">
    <location>
        <begin position="161"/>
        <end position="186"/>
    </location>
</feature>
<feature type="transmembrane region" description="Helical" evidence="11">
    <location>
        <begin position="25"/>
        <end position="44"/>
    </location>
</feature>
<evidence type="ECO:0000256" key="8">
    <source>
        <dbReference type="ARBA" id="ARBA00023214"/>
    </source>
</evidence>
<sequence>MLKKYFRKLESIIALAKSLMTPKQFIFLSSVLIGISCSLAVIVLKTFAHSVFSFATYISGILKWSFISSILPVIGIVLTVFVVNRILNGSIEKGTSQILYAVAKKAGIIPKKQMYAQIITSSLTVGLGGSAGLESPIVITGAAFGSNFAQNYKLAYKDRTLLIGCGVAAGIGAAFNAPIAGVLFAIEVLLVDVSISAFTPIMISAATGALVSAIVLDESILLSFKKQEAFDYHNIPFYVLLGILTGFMAVYYARNFQRVEHYFSKLKLNPYKKALFGSTLLALLIFVFPTLFGEGYESIRTLSETDPGKLLDNTLFEDFRNNQWILLLFVGCTMMLKVFASGLTIGSGGNGGNFAPSLFLGSYLGYFFSKSISLIGLSKLPITNFTMVGMAGILSGLFHAPLTAMFLIAEITGGYSLMIPLMIVSSISFAISKRFEKYSLDVKNLAKKGHAFTSNKDSNILSTLDIETIIQCDYLTVNPDENLSKLVDLISHSNQVVFAVINNEKELLGIVHFNDIREIIFNIYRVKYTQIKDVMKAPPATIYSFDSMETVMSKFERSKSAFLPVIRNDKYYGFISKSIALEAYRMKLRSMTIE</sequence>
<dbReference type="CDD" id="cd00400">
    <property type="entry name" value="Voltage_gated_ClC"/>
    <property type="match status" value="1"/>
</dbReference>
<dbReference type="GO" id="GO:0005254">
    <property type="term" value="F:chloride channel activity"/>
    <property type="evidence" value="ECO:0007669"/>
    <property type="project" value="UniProtKB-KW"/>
</dbReference>
<feature type="transmembrane region" description="Helical" evidence="11">
    <location>
        <begin position="64"/>
        <end position="83"/>
    </location>
</feature>
<keyword evidence="6 11" id="KW-0472">Membrane</keyword>
<dbReference type="OrthoDB" id="9812438at2"/>
<evidence type="ECO:0000256" key="3">
    <source>
        <dbReference type="ARBA" id="ARBA00022692"/>
    </source>
</evidence>
<keyword evidence="3 11" id="KW-0812">Transmembrane</keyword>
<evidence type="ECO:0000313" key="14">
    <source>
        <dbReference type="Proteomes" id="UP000247681"/>
    </source>
</evidence>
<dbReference type="Pfam" id="PF00654">
    <property type="entry name" value="Voltage_CLC"/>
    <property type="match status" value="1"/>
</dbReference>
<proteinExistence type="predicted"/>
<dbReference type="InterPro" id="IPR000644">
    <property type="entry name" value="CBS_dom"/>
</dbReference>
<keyword evidence="9" id="KW-0407">Ion channel</keyword>
<evidence type="ECO:0000259" key="12">
    <source>
        <dbReference type="PROSITE" id="PS51371"/>
    </source>
</evidence>
<keyword evidence="14" id="KW-1185">Reference proteome</keyword>
<dbReference type="SUPFAM" id="SSF54631">
    <property type="entry name" value="CBS-domain pair"/>
    <property type="match status" value="1"/>
</dbReference>
<dbReference type="InterPro" id="IPR050368">
    <property type="entry name" value="ClC-type_chloride_channel"/>
</dbReference>
<dbReference type="PANTHER" id="PTHR43427:SF6">
    <property type="entry name" value="CHLORIDE CHANNEL PROTEIN CLC-E"/>
    <property type="match status" value="1"/>
</dbReference>
<dbReference type="InterPro" id="IPR014743">
    <property type="entry name" value="Cl-channel_core"/>
</dbReference>
<accession>A0A2V4C6V7</accession>
<evidence type="ECO:0000256" key="10">
    <source>
        <dbReference type="PROSITE-ProRule" id="PRU00703"/>
    </source>
</evidence>
<dbReference type="EMBL" id="QJHL01000001">
    <property type="protein sequence ID" value="PXY47088.1"/>
    <property type="molecule type" value="Genomic_DNA"/>
</dbReference>
<organism evidence="13 14">
    <name type="scientific">Flavobacterium hydrophilum</name>
    <dbReference type="NCBI Taxonomy" id="2211445"/>
    <lineage>
        <taxon>Bacteria</taxon>
        <taxon>Pseudomonadati</taxon>
        <taxon>Bacteroidota</taxon>
        <taxon>Flavobacteriia</taxon>
        <taxon>Flavobacteriales</taxon>
        <taxon>Flavobacteriaceae</taxon>
        <taxon>Flavobacterium</taxon>
    </lineage>
</organism>
<comment type="caution">
    <text evidence="13">The sequence shown here is derived from an EMBL/GenBank/DDBJ whole genome shotgun (WGS) entry which is preliminary data.</text>
</comment>
<gene>
    <name evidence="13" type="ORF">DMB68_08060</name>
</gene>
<dbReference type="PROSITE" id="PS51371">
    <property type="entry name" value="CBS"/>
    <property type="match status" value="2"/>
</dbReference>
<dbReference type="GO" id="GO:0034707">
    <property type="term" value="C:chloride channel complex"/>
    <property type="evidence" value="ECO:0007669"/>
    <property type="project" value="UniProtKB-KW"/>
</dbReference>
<keyword evidence="8" id="KW-0868">Chloride</keyword>
<keyword evidence="5" id="KW-0406">Ion transport</keyword>
<reference evidence="13 14" key="1">
    <citation type="submission" date="2018-05" db="EMBL/GenBank/DDBJ databases">
        <title>Flavobacterium sp. strain IMCC34758, incomplete genome.</title>
        <authorList>
            <person name="Joung Y."/>
        </authorList>
    </citation>
    <scope>NUCLEOTIDE SEQUENCE [LARGE SCALE GENOMIC DNA]</scope>
    <source>
        <strain evidence="13 14">IMCC34758</strain>
    </source>
</reference>
<evidence type="ECO:0000256" key="5">
    <source>
        <dbReference type="ARBA" id="ARBA00023065"/>
    </source>
</evidence>
<evidence type="ECO:0000256" key="9">
    <source>
        <dbReference type="ARBA" id="ARBA00023303"/>
    </source>
</evidence>
<evidence type="ECO:0000256" key="11">
    <source>
        <dbReference type="SAM" id="Phobius"/>
    </source>
</evidence>
<dbReference type="Gene3D" id="3.10.580.10">
    <property type="entry name" value="CBS-domain"/>
    <property type="match status" value="1"/>
</dbReference>
<keyword evidence="10" id="KW-0129">CBS domain</keyword>
<dbReference type="PANTHER" id="PTHR43427">
    <property type="entry name" value="CHLORIDE CHANNEL PROTEIN CLC-E"/>
    <property type="match status" value="1"/>
</dbReference>
<comment type="subcellular location">
    <subcellularLocation>
        <location evidence="1">Membrane</location>
        <topology evidence="1">Multi-pass membrane protein</topology>
    </subcellularLocation>
</comment>
<feature type="domain" description="CBS" evidence="12">
    <location>
        <begin position="469"/>
        <end position="526"/>
    </location>
</feature>
<name>A0A2V4C6V7_9FLAO</name>
<evidence type="ECO:0000256" key="1">
    <source>
        <dbReference type="ARBA" id="ARBA00004141"/>
    </source>
</evidence>
<feature type="transmembrane region" description="Helical" evidence="11">
    <location>
        <begin position="358"/>
        <end position="378"/>
    </location>
</feature>
<protein>
    <submittedName>
        <fullName evidence="13">Chloride channel protein</fullName>
    </submittedName>
</protein>
<dbReference type="Pfam" id="PF00571">
    <property type="entry name" value="CBS"/>
    <property type="match status" value="2"/>
</dbReference>
<dbReference type="InterPro" id="IPR046342">
    <property type="entry name" value="CBS_dom_sf"/>
</dbReference>
<evidence type="ECO:0000256" key="7">
    <source>
        <dbReference type="ARBA" id="ARBA00023173"/>
    </source>
</evidence>
<evidence type="ECO:0000256" key="2">
    <source>
        <dbReference type="ARBA" id="ARBA00022448"/>
    </source>
</evidence>
<evidence type="ECO:0000256" key="4">
    <source>
        <dbReference type="ARBA" id="ARBA00022989"/>
    </source>
</evidence>
<dbReference type="AlphaFoldDB" id="A0A2V4C6V7"/>
<keyword evidence="4 11" id="KW-1133">Transmembrane helix</keyword>
<feature type="transmembrane region" description="Helical" evidence="11">
    <location>
        <begin position="414"/>
        <end position="431"/>
    </location>
</feature>
<dbReference type="RefSeq" id="WP_110346089.1">
    <property type="nucleotide sequence ID" value="NZ_QJHL01000001.1"/>
</dbReference>
<feature type="transmembrane region" description="Helical" evidence="11">
    <location>
        <begin position="385"/>
        <end position="408"/>
    </location>
</feature>
<feature type="transmembrane region" description="Helical" evidence="11">
    <location>
        <begin position="274"/>
        <end position="292"/>
    </location>
</feature>
<keyword evidence="7" id="KW-0869">Chloride channel</keyword>
<feature type="transmembrane region" description="Helical" evidence="11">
    <location>
        <begin position="198"/>
        <end position="216"/>
    </location>
</feature>
<feature type="transmembrane region" description="Helical" evidence="11">
    <location>
        <begin position="237"/>
        <end position="254"/>
    </location>
</feature>
<keyword evidence="2" id="KW-0813">Transport</keyword>
<evidence type="ECO:0000313" key="13">
    <source>
        <dbReference type="EMBL" id="PXY47088.1"/>
    </source>
</evidence>
<evidence type="ECO:0000256" key="6">
    <source>
        <dbReference type="ARBA" id="ARBA00023136"/>
    </source>
</evidence>
<dbReference type="Gene3D" id="1.10.3080.10">
    <property type="entry name" value="Clc chloride channel"/>
    <property type="match status" value="1"/>
</dbReference>